<dbReference type="Proteomes" id="UP000823388">
    <property type="component" value="Chromosome 5K"/>
</dbReference>
<feature type="region of interest" description="Disordered" evidence="1">
    <location>
        <begin position="133"/>
        <end position="182"/>
    </location>
</feature>
<dbReference type="PROSITE" id="PS51222">
    <property type="entry name" value="DCD"/>
    <property type="match status" value="1"/>
</dbReference>
<dbReference type="AlphaFoldDB" id="A0A8T0SMT7"/>
<accession>A0A8T0SMT7</accession>
<dbReference type="InterPro" id="IPR013989">
    <property type="entry name" value="Dev_and_cell_death_domain"/>
</dbReference>
<sequence length="400" mass="42903">MEGYDREFWQFSDQLRLQTAAFSGLSLGDSIWSPAADRRNSSQSQPDAGLLASPPPAKNSLIGGGRPGLIGSGKLAFGATTTSKADRYNNNLPNDKAAAYSSSISSGYAKNMSNNGFIKVGYNSNGGSNNGGEVKSYFNKSAGRPASNSTNHHGGGGKKHGGDYGKKKHAKNEGGGNGGNAAAAADKRFKTLPASEALPRGEAVGGYIFVCNNDTMDENLRRELFGLPSRYRDSVRAIRPGLPLFLYNYSTHQLHGIFEVTTPSNSICFLIRRSISKFRRTSSCSSSHRSIRPRASAGRTSTRRRGRTRSAPASRDSPHRFAWRRGGSTTRWRRTPSAPSSTTTTGPSSGSSSPSPRPLPSSTSSPPRTTPDRSFLRQAAAEQQIKQACTYSACHKPPVY</sequence>
<dbReference type="Pfam" id="PF10539">
    <property type="entry name" value="Dev_Cell_Death"/>
    <property type="match status" value="1"/>
</dbReference>
<keyword evidence="4" id="KW-1185">Reference proteome</keyword>
<feature type="compositionally biased region" description="Low complexity" evidence="1">
    <location>
        <begin position="282"/>
        <end position="300"/>
    </location>
</feature>
<dbReference type="PANTHER" id="PTHR46034:SF9">
    <property type="entry name" value="DCD (DEVELOPMENT AND CELL DEATH) DOMAIN PROTEIN"/>
    <property type="match status" value="1"/>
</dbReference>
<feature type="domain" description="DCD" evidence="2">
    <location>
        <begin position="202"/>
        <end position="262"/>
    </location>
</feature>
<name>A0A8T0SMT7_PANVG</name>
<reference evidence="3" key="1">
    <citation type="submission" date="2020-05" db="EMBL/GenBank/DDBJ databases">
        <title>WGS assembly of Panicum virgatum.</title>
        <authorList>
            <person name="Lovell J.T."/>
            <person name="Jenkins J."/>
            <person name="Shu S."/>
            <person name="Juenger T.E."/>
            <person name="Schmutz J."/>
        </authorList>
    </citation>
    <scope>NUCLEOTIDE SEQUENCE</scope>
    <source>
        <strain evidence="3">AP13</strain>
    </source>
</reference>
<evidence type="ECO:0000256" key="1">
    <source>
        <dbReference type="SAM" id="MobiDB-lite"/>
    </source>
</evidence>
<feature type="compositionally biased region" description="Low complexity" evidence="1">
    <location>
        <begin position="324"/>
        <end position="367"/>
    </location>
</feature>
<evidence type="ECO:0000313" key="4">
    <source>
        <dbReference type="Proteomes" id="UP000823388"/>
    </source>
</evidence>
<dbReference type="EMBL" id="CM029045">
    <property type="protein sequence ID" value="KAG2598333.1"/>
    <property type="molecule type" value="Genomic_DNA"/>
</dbReference>
<evidence type="ECO:0000259" key="2">
    <source>
        <dbReference type="PROSITE" id="PS51222"/>
    </source>
</evidence>
<dbReference type="PANTHER" id="PTHR46034">
    <property type="match status" value="1"/>
</dbReference>
<gene>
    <name evidence="3" type="ORF">PVAP13_5KG363400</name>
</gene>
<protein>
    <recommendedName>
        <fullName evidence="2">DCD domain-containing protein</fullName>
    </recommendedName>
</protein>
<organism evidence="3 4">
    <name type="scientific">Panicum virgatum</name>
    <name type="common">Blackwell switchgrass</name>
    <dbReference type="NCBI Taxonomy" id="38727"/>
    <lineage>
        <taxon>Eukaryota</taxon>
        <taxon>Viridiplantae</taxon>
        <taxon>Streptophyta</taxon>
        <taxon>Embryophyta</taxon>
        <taxon>Tracheophyta</taxon>
        <taxon>Spermatophyta</taxon>
        <taxon>Magnoliopsida</taxon>
        <taxon>Liliopsida</taxon>
        <taxon>Poales</taxon>
        <taxon>Poaceae</taxon>
        <taxon>PACMAD clade</taxon>
        <taxon>Panicoideae</taxon>
        <taxon>Panicodae</taxon>
        <taxon>Paniceae</taxon>
        <taxon>Panicinae</taxon>
        <taxon>Panicum</taxon>
        <taxon>Panicum sect. Hiantes</taxon>
    </lineage>
</organism>
<feature type="region of interest" description="Disordered" evidence="1">
    <location>
        <begin position="36"/>
        <end position="65"/>
    </location>
</feature>
<dbReference type="InterPro" id="IPR044832">
    <property type="entry name" value="NRP-like"/>
</dbReference>
<proteinExistence type="predicted"/>
<feature type="region of interest" description="Disordered" evidence="1">
    <location>
        <begin position="282"/>
        <end position="381"/>
    </location>
</feature>
<comment type="caution">
    <text evidence="3">The sequence shown here is derived from an EMBL/GenBank/DDBJ whole genome shotgun (WGS) entry which is preliminary data.</text>
</comment>
<dbReference type="SMART" id="SM00767">
    <property type="entry name" value="DCD"/>
    <property type="match status" value="1"/>
</dbReference>
<dbReference type="GO" id="GO:0034976">
    <property type="term" value="P:response to endoplasmic reticulum stress"/>
    <property type="evidence" value="ECO:0007669"/>
    <property type="project" value="InterPro"/>
</dbReference>
<evidence type="ECO:0000313" key="3">
    <source>
        <dbReference type="EMBL" id="KAG2598333.1"/>
    </source>
</evidence>